<dbReference type="InterPro" id="IPR050471">
    <property type="entry name" value="AB_hydrolase"/>
</dbReference>
<dbReference type="EMBL" id="JAAATW010000002">
    <property type="protein sequence ID" value="NBE07995.1"/>
    <property type="molecule type" value="Genomic_DNA"/>
</dbReference>
<dbReference type="RefSeq" id="WP_161766994.1">
    <property type="nucleotide sequence ID" value="NZ_JAAATW010000002.1"/>
</dbReference>
<dbReference type="InterPro" id="IPR029058">
    <property type="entry name" value="AB_hydrolase_fold"/>
</dbReference>
<reference evidence="3" key="1">
    <citation type="submission" date="2020-01" db="EMBL/GenBank/DDBJ databases">
        <title>Sphingomonas sp. strain CSW-10.</title>
        <authorList>
            <person name="Chen W.-M."/>
        </authorList>
    </citation>
    <scope>NUCLEOTIDE SEQUENCE [LARGE SCALE GENOMIC DNA]</scope>
    <source>
        <strain evidence="3">CCP-1</strain>
    </source>
</reference>
<keyword evidence="3" id="KW-1185">Reference proteome</keyword>
<feature type="domain" description="AB hydrolase-1" evidence="1">
    <location>
        <begin position="24"/>
        <end position="265"/>
    </location>
</feature>
<keyword evidence="2" id="KW-0378">Hydrolase</keyword>
<dbReference type="Pfam" id="PF12697">
    <property type="entry name" value="Abhydrolase_6"/>
    <property type="match status" value="1"/>
</dbReference>
<dbReference type="SUPFAM" id="SSF53474">
    <property type="entry name" value="alpha/beta-Hydrolases"/>
    <property type="match status" value="1"/>
</dbReference>
<dbReference type="GO" id="GO:0016787">
    <property type="term" value="F:hydrolase activity"/>
    <property type="evidence" value="ECO:0007669"/>
    <property type="project" value="UniProtKB-KW"/>
</dbReference>
<evidence type="ECO:0000313" key="2">
    <source>
        <dbReference type="EMBL" id="NBE07995.1"/>
    </source>
</evidence>
<dbReference type="PANTHER" id="PTHR43433">
    <property type="entry name" value="HYDROLASE, ALPHA/BETA FOLD FAMILY PROTEIN"/>
    <property type="match status" value="1"/>
</dbReference>
<protein>
    <submittedName>
        <fullName evidence="2">Alpha/beta fold hydrolase</fullName>
    </submittedName>
</protein>
<dbReference type="Gene3D" id="3.40.50.1820">
    <property type="entry name" value="alpha/beta hydrolase"/>
    <property type="match status" value="1"/>
</dbReference>
<dbReference type="InterPro" id="IPR000073">
    <property type="entry name" value="AB_hydrolase_1"/>
</dbReference>
<gene>
    <name evidence="2" type="ORF">GU920_10640</name>
</gene>
<name>A0ABW9Y600_9RHOB</name>
<dbReference type="Proteomes" id="UP001517376">
    <property type="component" value="Unassembled WGS sequence"/>
</dbReference>
<evidence type="ECO:0000259" key="1">
    <source>
        <dbReference type="Pfam" id="PF12697"/>
    </source>
</evidence>
<proteinExistence type="predicted"/>
<evidence type="ECO:0000313" key="3">
    <source>
        <dbReference type="Proteomes" id="UP001517376"/>
    </source>
</evidence>
<comment type="caution">
    <text evidence="2">The sequence shown here is derived from an EMBL/GenBank/DDBJ whole genome shotgun (WGS) entry which is preliminary data.</text>
</comment>
<organism evidence="2 3">
    <name type="scientific">Paragemmobacter ruber</name>
    <dbReference type="NCBI Taxonomy" id="1985673"/>
    <lineage>
        <taxon>Bacteria</taxon>
        <taxon>Pseudomonadati</taxon>
        <taxon>Pseudomonadota</taxon>
        <taxon>Alphaproteobacteria</taxon>
        <taxon>Rhodobacterales</taxon>
        <taxon>Paracoccaceae</taxon>
        <taxon>Paragemmobacter</taxon>
    </lineage>
</organism>
<sequence length="275" mass="29589">MTHTFTAPDGARLAYSDEGAGLPLLCLPGLTRTMADFDYLRPHLPPLRLIRMDYRGRGQSQWTGAATYTVPQEAQDALALLDHLGVDRAAILGTSRGGLIALLLAAIAKPRLIGIALNDIGPEIHRPGLTRIFDYVGRNPAAKTHQALAAALPGAMPGFANVPPERWLAEARLHTTATGTGLKITYDPALRDAFLAAFDGPPADLWPLFDACAGLPLALIRGANSDLLTAETAQEMRRRRPDLIFAEVPDRAHIPFLDEAESLAALHAFLKACRA</sequence>
<dbReference type="PANTHER" id="PTHR43433:SF5">
    <property type="entry name" value="AB HYDROLASE-1 DOMAIN-CONTAINING PROTEIN"/>
    <property type="match status" value="1"/>
</dbReference>
<accession>A0ABW9Y600</accession>